<dbReference type="Proteomes" id="UP000001962">
    <property type="component" value="Chromosome"/>
</dbReference>
<dbReference type="Gene3D" id="1.20.120.1080">
    <property type="match status" value="1"/>
</dbReference>
<dbReference type="InterPro" id="IPR001650">
    <property type="entry name" value="Helicase_C-like"/>
</dbReference>
<dbReference type="InterPro" id="IPR007502">
    <property type="entry name" value="Helicase-assoc_dom"/>
</dbReference>
<keyword evidence="1" id="KW-0547">Nucleotide-binding</keyword>
<dbReference type="eggNOG" id="COG1643">
    <property type="taxonomic scope" value="Bacteria"/>
</dbReference>
<dbReference type="GO" id="GO:0003723">
    <property type="term" value="F:RNA binding"/>
    <property type="evidence" value="ECO:0007669"/>
    <property type="project" value="TreeGrafter"/>
</dbReference>
<dbReference type="GO" id="GO:0005524">
    <property type="term" value="F:ATP binding"/>
    <property type="evidence" value="ECO:0007669"/>
    <property type="project" value="UniProtKB-KW"/>
</dbReference>
<evidence type="ECO:0000256" key="5">
    <source>
        <dbReference type="SAM" id="MobiDB-lite"/>
    </source>
</evidence>
<dbReference type="InterPro" id="IPR011709">
    <property type="entry name" value="DEAD-box_helicase_OB_fold"/>
</dbReference>
<dbReference type="InterPro" id="IPR011545">
    <property type="entry name" value="DEAD/DEAH_box_helicase_dom"/>
</dbReference>
<dbReference type="PROSITE" id="PS51192">
    <property type="entry name" value="HELICASE_ATP_BIND_1"/>
    <property type="match status" value="1"/>
</dbReference>
<reference evidence="9" key="1">
    <citation type="submission" date="2006-08" db="EMBL/GenBank/DDBJ databases">
        <title>Complete sequence of Alkalilimnicola ehrilichei MLHE-1.</title>
        <authorList>
            <person name="Copeland A."/>
            <person name="Lucas S."/>
            <person name="Lapidus A."/>
            <person name="Barry K."/>
            <person name="Detter J.C."/>
            <person name="Glavina del Rio T."/>
            <person name="Hammon N."/>
            <person name="Israni S."/>
            <person name="Dalin E."/>
            <person name="Tice H."/>
            <person name="Pitluck S."/>
            <person name="Sims D."/>
            <person name="Brettin T."/>
            <person name="Bruce D."/>
            <person name="Han C."/>
            <person name="Tapia R."/>
            <person name="Gilna P."/>
            <person name="Schmutz J."/>
            <person name="Larimer F."/>
            <person name="Land M."/>
            <person name="Hauser L."/>
            <person name="Kyrpides N."/>
            <person name="Mikhailova N."/>
            <person name="Oremland R.S."/>
            <person name="Hoeft S.E."/>
            <person name="Switzer-Blum J."/>
            <person name="Kulp T."/>
            <person name="King G."/>
            <person name="Tabita R."/>
            <person name="Witte B."/>
            <person name="Santini J.M."/>
            <person name="Basu P."/>
            <person name="Hollibaugh J.T."/>
            <person name="Xie G."/>
            <person name="Stolz J.F."/>
            <person name="Richardson P."/>
        </authorList>
    </citation>
    <scope>NUCLEOTIDE SEQUENCE [LARGE SCALE GENOMIC DNA]</scope>
    <source>
        <strain evidence="9">ATCC BAA-1101 / DSM 17681 / MLHE-1</strain>
    </source>
</reference>
<dbReference type="NCBIfam" id="TIGR01967">
    <property type="entry name" value="DEAH_box_HrpA"/>
    <property type="match status" value="2"/>
</dbReference>
<dbReference type="CDD" id="cd18791">
    <property type="entry name" value="SF2_C_RHA"/>
    <property type="match status" value="1"/>
</dbReference>
<dbReference type="PANTHER" id="PTHR18934">
    <property type="entry name" value="ATP-DEPENDENT RNA HELICASE"/>
    <property type="match status" value="1"/>
</dbReference>
<feature type="region of interest" description="Disordered" evidence="5">
    <location>
        <begin position="612"/>
        <end position="645"/>
    </location>
</feature>
<dbReference type="FunFam" id="1.20.120.1080:FF:000005">
    <property type="entry name" value="ATP-dependent helicase HrpA"/>
    <property type="match status" value="1"/>
</dbReference>
<name>Q0A864_ALKEH</name>
<dbReference type="Pfam" id="PF11898">
    <property type="entry name" value="DUF3418"/>
    <property type="match status" value="1"/>
</dbReference>
<dbReference type="InterPro" id="IPR048333">
    <property type="entry name" value="HA2_WH"/>
</dbReference>
<dbReference type="InterPro" id="IPR003593">
    <property type="entry name" value="AAA+_ATPase"/>
</dbReference>
<dbReference type="Pfam" id="PF04408">
    <property type="entry name" value="WHD_HA2"/>
    <property type="match status" value="1"/>
</dbReference>
<dbReference type="SMART" id="SM00490">
    <property type="entry name" value="HELICc"/>
    <property type="match status" value="1"/>
</dbReference>
<dbReference type="FunFam" id="3.40.50.300:FF:000575">
    <property type="entry name" value="ATP-dependent helicase hrpA"/>
    <property type="match status" value="1"/>
</dbReference>
<evidence type="ECO:0000256" key="2">
    <source>
        <dbReference type="ARBA" id="ARBA00022801"/>
    </source>
</evidence>
<dbReference type="InterPro" id="IPR024590">
    <property type="entry name" value="HrpA_C"/>
</dbReference>
<dbReference type="Pfam" id="PF00270">
    <property type="entry name" value="DEAD"/>
    <property type="match status" value="1"/>
</dbReference>
<keyword evidence="4" id="KW-0067">ATP-binding</keyword>
<feature type="domain" description="Helicase C-terminal" evidence="7">
    <location>
        <begin position="283"/>
        <end position="452"/>
    </location>
</feature>
<dbReference type="InterPro" id="IPR010222">
    <property type="entry name" value="RNA_helicase_HrpA"/>
</dbReference>
<protein>
    <submittedName>
        <fullName evidence="8">ATP-dependent helicase HrpA</fullName>
    </submittedName>
</protein>
<dbReference type="HOGENOM" id="CLU_001832_3_3_6"/>
<organism evidence="8 9">
    <name type="scientific">Alkalilimnicola ehrlichii (strain ATCC BAA-1101 / DSM 17681 / MLHE-1)</name>
    <dbReference type="NCBI Taxonomy" id="187272"/>
    <lineage>
        <taxon>Bacteria</taxon>
        <taxon>Pseudomonadati</taxon>
        <taxon>Pseudomonadota</taxon>
        <taxon>Gammaproteobacteria</taxon>
        <taxon>Chromatiales</taxon>
        <taxon>Ectothiorhodospiraceae</taxon>
        <taxon>Alkalilimnicola</taxon>
    </lineage>
</organism>
<dbReference type="SMART" id="SM00847">
    <property type="entry name" value="HA2"/>
    <property type="match status" value="1"/>
</dbReference>
<dbReference type="KEGG" id="aeh:Mlg_1627"/>
<dbReference type="RefSeq" id="WP_011629367.1">
    <property type="nucleotide sequence ID" value="NC_008340.1"/>
</dbReference>
<dbReference type="OrthoDB" id="9805617at2"/>
<dbReference type="CDD" id="cd17989">
    <property type="entry name" value="DEXHc_HrpA"/>
    <property type="match status" value="1"/>
</dbReference>
<dbReference type="Pfam" id="PF21010">
    <property type="entry name" value="HA2_C"/>
    <property type="match status" value="1"/>
</dbReference>
<dbReference type="InterPro" id="IPR027417">
    <property type="entry name" value="P-loop_NTPase"/>
</dbReference>
<dbReference type="InterPro" id="IPR014001">
    <property type="entry name" value="Helicase_ATP-bd"/>
</dbReference>
<keyword evidence="9" id="KW-1185">Reference proteome</keyword>
<feature type="domain" description="Helicase ATP-binding" evidence="6">
    <location>
        <begin position="93"/>
        <end position="256"/>
    </location>
</feature>
<evidence type="ECO:0000259" key="6">
    <source>
        <dbReference type="PROSITE" id="PS51192"/>
    </source>
</evidence>
<evidence type="ECO:0000313" key="9">
    <source>
        <dbReference type="Proteomes" id="UP000001962"/>
    </source>
</evidence>
<dbReference type="SMART" id="SM00382">
    <property type="entry name" value="AAA"/>
    <property type="match status" value="1"/>
</dbReference>
<dbReference type="Gene3D" id="3.40.50.300">
    <property type="entry name" value="P-loop containing nucleotide triphosphate hydrolases"/>
    <property type="match status" value="2"/>
</dbReference>
<evidence type="ECO:0000259" key="7">
    <source>
        <dbReference type="PROSITE" id="PS51194"/>
    </source>
</evidence>
<accession>Q0A864</accession>
<dbReference type="SMART" id="SM00487">
    <property type="entry name" value="DEXDc"/>
    <property type="match status" value="1"/>
</dbReference>
<evidence type="ECO:0000256" key="1">
    <source>
        <dbReference type="ARBA" id="ARBA00022741"/>
    </source>
</evidence>
<dbReference type="GO" id="GO:0003724">
    <property type="term" value="F:RNA helicase activity"/>
    <property type="evidence" value="ECO:0007669"/>
    <property type="project" value="InterPro"/>
</dbReference>
<keyword evidence="3 8" id="KW-0347">Helicase</keyword>
<evidence type="ECO:0000313" key="8">
    <source>
        <dbReference type="EMBL" id="ABI56973.1"/>
    </source>
</evidence>
<proteinExistence type="predicted"/>
<evidence type="ECO:0000256" key="3">
    <source>
        <dbReference type="ARBA" id="ARBA00022806"/>
    </source>
</evidence>
<evidence type="ECO:0000256" key="4">
    <source>
        <dbReference type="ARBA" id="ARBA00022840"/>
    </source>
</evidence>
<sequence length="1341" mass="151818">MTARARRRNLPDALRQLRPRIDRAFGPARPALRKRLAGLERRAHDGKPFDKGLVKLERDIAVACQRAETRAANLPSPRFDPSLPVNQRLDDLREAIRDHQVVVICGATGSGKSTQIPKICMALGRGVHGWIGHTQPRRLAARTLAQRISDELGTALGEAVGYKVRFTDQVSERTHLKLLTDGMLLAEIQRDRHLDAYDTLIIDEAHERSLNIDFILGYLKRLLPRRPDLKVIITSATIDPERFSKHFDEAPILEVSGRTYPVEVRYRPMVDDEDERDEDLPGAVVEAVHELAREPGQGDVLVFLSGEREIRECTEALRKKHPPHTEVLPLYARLSAAEQQRVFNPKGGGRRVVLATNVAETSVTVPGIRYVVDSGYARINRYSYRTKVSRLPIEPISQASANQRAGRCGREAPGVAIRLYSEEDFAGRSAFTDPEIQRTNLAAVILQMKALGLGDIQRFPFVEPPEHKFVNDGFKLLHELGAVTEDRELTALGRQLARLPLDPPVGRMLLAAREQGVLDEVLVIAAALSVQDPRERPLDAQQAADQAHAQWRHGKSDFLSLVLLWQDYHRQKRRLSNRQLRQWCRERFLSPHRMREWLDIHRQIRELVSGLSGGADRKGAGGGPGRPLRSTGSEGAAASPLARPHTVTTEQCAEWLDTHYEALHRALLAGLVSNIAQHHENKEYLGPRGVKLMIFPGSGQFKRNPKWIVAAEFVETSRLFARTAAEVKPEWIEQTAAHLVSRSYAEPHWEKKPAQVAAYEKVTLYGLVLASQRRVNYGPIDPPVARAIFIREALVQGEYRTRAPFWEHNRRLIEEIERLEAKARRRDVLVDEETRFRFYDQRIPEGIYSGAAFERWLGEVSRDDPKRLHMSREALMRDDADPVSGEAYPDRLRLPGGLELPLEYHLEPGSELDGVVARVPVAALNQLRPEPFEWLVPGLVHEKVVALIRGLPKAIRRNFVPAPDFARAVLEAIPHGEGSLTDAVARQLKRMTGVDIPPGALDAVALPEHLRMHYRVLDEQGNTLRTGSDLAALQQGLGDQASESFSASGGGASEWTREGITTWDFGDLPEAVEIGRNGLTIRGYPCLVDEESSVRLTLADSPDEAERQHRAGVRRLYMLALPQQVRYLRRGLPGLDRLRLAYRGLGSDEDLKRELVHAAVDRTFLGDAPPRTEAAFRQRLERGRPRLVENAQRLAEGLEEVLGRYQAIRKALKQFNALALMDSLKDLQEHLECLVYPGFLQQTPPEYLAELPRYLRALERRVEKLRQDPGRDRTPLRSIRPWWERWRERQSRREAQGKPDPALERFRWLLEEYRVSLFAQEVGAREKVSEKRLKAAWKEVA</sequence>
<dbReference type="Pfam" id="PF07717">
    <property type="entry name" value="OB_NTP_bind"/>
    <property type="match status" value="1"/>
</dbReference>
<keyword evidence="2" id="KW-0378">Hydrolase</keyword>
<gene>
    <name evidence="8" type="ordered locus">Mlg_1627</name>
</gene>
<dbReference type="SUPFAM" id="SSF52540">
    <property type="entry name" value="P-loop containing nucleoside triphosphate hydrolases"/>
    <property type="match status" value="1"/>
</dbReference>
<dbReference type="Pfam" id="PF00271">
    <property type="entry name" value="Helicase_C"/>
    <property type="match status" value="1"/>
</dbReference>
<dbReference type="EMBL" id="CP000453">
    <property type="protein sequence ID" value="ABI56973.1"/>
    <property type="molecule type" value="Genomic_DNA"/>
</dbReference>
<dbReference type="GO" id="GO:0016787">
    <property type="term" value="F:hydrolase activity"/>
    <property type="evidence" value="ECO:0007669"/>
    <property type="project" value="UniProtKB-KW"/>
</dbReference>
<dbReference type="PANTHER" id="PTHR18934:SF99">
    <property type="entry name" value="ATP-DEPENDENT RNA HELICASE DHX37-RELATED"/>
    <property type="match status" value="1"/>
</dbReference>
<dbReference type="PROSITE" id="PS51194">
    <property type="entry name" value="HELICASE_CTER"/>
    <property type="match status" value="1"/>
</dbReference>